<sequence>MIFALSSSDEALSLFDIDSTKMLIINNQNIQFFQGFKILTIFENVCSNEEELRIKSQLFYLSKGNNHYEYIGKKEWMHKFIFISTPEEECISKIFNSSGELLAYDYYDKNNKYHFCVATLKSRTSLNLFTMNCSFEELQQSIREMEIRKLEETIPYECGQRKSEIMLIIHAYQIIGKKEHCYIMAVNNHNQIYEGKDTYCSYFNSSKFRNIPASKMNSAFISELGLTTYQMQGIAFIILPLKLYHHAVVLVISLEDENLYLLDSSYDENKTKEIFGKFRIIPLIEYTLQLDATCAYFMEAMCIVLSQYRNISEIKKDCQNGIFVVKTFAQIGQMFQPSDNCNVIIPYYDSPYYQKITINVNRKQFIYGLKKDLSNQKFFNFAVVLDYIDPESHFPNKIAEIKKLNEEFDNNFRIKQIMDKFYVNIDPFRYTDITIYDIKKKNESEKYKLKDQFQNEENKSQLKNKGVFGSVMCLNDYFKKQKSSVMVSIEKSNEDTRDEIE</sequence>
<evidence type="ECO:0000313" key="1">
    <source>
        <dbReference type="EMBL" id="KAK8841826.1"/>
    </source>
</evidence>
<name>A0ABR2H6P6_9EUKA</name>
<dbReference type="EMBL" id="JAPFFF010000040">
    <property type="protein sequence ID" value="KAK8841826.1"/>
    <property type="molecule type" value="Genomic_DNA"/>
</dbReference>
<comment type="caution">
    <text evidence="1">The sequence shown here is derived from an EMBL/GenBank/DDBJ whole genome shotgun (WGS) entry which is preliminary data.</text>
</comment>
<protein>
    <recommendedName>
        <fullName evidence="3">Ubiquitin-like protease family profile domain-containing protein</fullName>
    </recommendedName>
</protein>
<proteinExistence type="predicted"/>
<reference evidence="1 2" key="1">
    <citation type="submission" date="2024-04" db="EMBL/GenBank/DDBJ databases">
        <title>Tritrichomonas musculus Genome.</title>
        <authorList>
            <person name="Alves-Ferreira E."/>
            <person name="Grigg M."/>
            <person name="Lorenzi H."/>
            <person name="Galac M."/>
        </authorList>
    </citation>
    <scope>NUCLEOTIDE SEQUENCE [LARGE SCALE GENOMIC DNA]</scope>
    <source>
        <strain evidence="1 2">EAF2021</strain>
    </source>
</reference>
<dbReference type="Proteomes" id="UP001470230">
    <property type="component" value="Unassembled WGS sequence"/>
</dbReference>
<evidence type="ECO:0008006" key="3">
    <source>
        <dbReference type="Google" id="ProtNLM"/>
    </source>
</evidence>
<accession>A0ABR2H6P6</accession>
<evidence type="ECO:0000313" key="2">
    <source>
        <dbReference type="Proteomes" id="UP001470230"/>
    </source>
</evidence>
<organism evidence="1 2">
    <name type="scientific">Tritrichomonas musculus</name>
    <dbReference type="NCBI Taxonomy" id="1915356"/>
    <lineage>
        <taxon>Eukaryota</taxon>
        <taxon>Metamonada</taxon>
        <taxon>Parabasalia</taxon>
        <taxon>Tritrichomonadida</taxon>
        <taxon>Tritrichomonadidae</taxon>
        <taxon>Tritrichomonas</taxon>
    </lineage>
</organism>
<keyword evidence="2" id="KW-1185">Reference proteome</keyword>
<gene>
    <name evidence="1" type="ORF">M9Y10_026776</name>
</gene>